<accession>A0A1Y6C7V6</accession>
<protein>
    <submittedName>
        <fullName evidence="5">TRAP-type mannitol/chloroaromatic compound transport system, substrate-binding protein</fullName>
    </submittedName>
</protein>
<evidence type="ECO:0000313" key="6">
    <source>
        <dbReference type="Proteomes" id="UP000192917"/>
    </source>
</evidence>
<feature type="binding site" evidence="2">
    <location>
        <position position="182"/>
    </location>
    <ligand>
        <name>substrate</name>
    </ligand>
</feature>
<dbReference type="AlphaFoldDB" id="A0A1Y6C7V6"/>
<dbReference type="GO" id="GO:0031317">
    <property type="term" value="C:tripartite ATP-independent periplasmic transporter complex"/>
    <property type="evidence" value="ECO:0007669"/>
    <property type="project" value="InterPro"/>
</dbReference>
<dbReference type="PANTHER" id="PTHR33376:SF5">
    <property type="entry name" value="EXTRACYTOPLASMIC SOLUTE RECEPTOR PROTEIN"/>
    <property type="match status" value="1"/>
</dbReference>
<evidence type="ECO:0000256" key="3">
    <source>
        <dbReference type="PIRSR" id="PIRSR039026-2"/>
    </source>
</evidence>
<dbReference type="CDD" id="cd13604">
    <property type="entry name" value="PBP2_TRAP_ketoacid_lactate_like"/>
    <property type="match status" value="1"/>
</dbReference>
<dbReference type="NCBIfam" id="NF037995">
    <property type="entry name" value="TRAP_S1"/>
    <property type="match status" value="1"/>
</dbReference>
<organism evidence="5 6">
    <name type="scientific">Tistlia consotensis USBA 355</name>
    <dbReference type="NCBI Taxonomy" id="560819"/>
    <lineage>
        <taxon>Bacteria</taxon>
        <taxon>Pseudomonadati</taxon>
        <taxon>Pseudomonadota</taxon>
        <taxon>Alphaproteobacteria</taxon>
        <taxon>Rhodospirillales</taxon>
        <taxon>Rhodovibrionaceae</taxon>
        <taxon>Tistlia</taxon>
    </lineage>
</organism>
<dbReference type="InterPro" id="IPR006311">
    <property type="entry name" value="TAT_signal"/>
</dbReference>
<keyword evidence="6" id="KW-1185">Reference proteome</keyword>
<dbReference type="RefSeq" id="WP_085123768.1">
    <property type="nucleotide sequence ID" value="NZ_FWZX01000013.1"/>
</dbReference>
<dbReference type="Pfam" id="PF03480">
    <property type="entry name" value="DctP"/>
    <property type="match status" value="1"/>
</dbReference>
<evidence type="ECO:0000256" key="1">
    <source>
        <dbReference type="ARBA" id="ARBA00022729"/>
    </source>
</evidence>
<sequence>MTKETKPSRRAFLGAAAGASTLALAAMPGRSAKAAETHEWKMESLWQGGSINQTIFADFCNRVDAATAGRVKITPMPVGSIVAYNETLDAVGSGILEAEHNGIAYFAGRDAAFALLGDLSGGYEAPWQMQAWYEYGGGLELARELYKPYGLYFVGSVWWGVESVPSKVPINSPADLKGVKIRAPEGMASQLFKAFDANVVTLAGSEVYTALERGVIDATDWGTLSMNTDLGYQKIAKYALYPGVHSMPAADVAVNLDKWNALSDDLKATVEMAARDFSRDMVERIAVQDREDAQKMRAEGVTLIDWSPESRRIFRQKAQGIWETWSKKSPMAGKVYESQVSFMKKIGLL</sequence>
<dbReference type="EMBL" id="FWZX01000013">
    <property type="protein sequence ID" value="SMF38931.1"/>
    <property type="molecule type" value="Genomic_DNA"/>
</dbReference>
<dbReference type="PROSITE" id="PS51318">
    <property type="entry name" value="TAT"/>
    <property type="match status" value="1"/>
</dbReference>
<reference evidence="5 6" key="1">
    <citation type="submission" date="2017-04" db="EMBL/GenBank/DDBJ databases">
        <authorList>
            <person name="Afonso C.L."/>
            <person name="Miller P.J."/>
            <person name="Scott M.A."/>
            <person name="Spackman E."/>
            <person name="Goraichik I."/>
            <person name="Dimitrov K.M."/>
            <person name="Suarez D.L."/>
            <person name="Swayne D.E."/>
        </authorList>
    </citation>
    <scope>NUCLEOTIDE SEQUENCE [LARGE SCALE GENOMIC DNA]</scope>
    <source>
        <strain evidence="5 6">USBA 355</strain>
    </source>
</reference>
<proteinExistence type="predicted"/>
<dbReference type="InterPro" id="IPR026289">
    <property type="entry name" value="SBP_TakP-like"/>
</dbReference>
<evidence type="ECO:0000313" key="5">
    <source>
        <dbReference type="EMBL" id="SMF38931.1"/>
    </source>
</evidence>
<dbReference type="Gene3D" id="3.40.190.170">
    <property type="entry name" value="Bacterial extracellular solute-binding protein, family 7"/>
    <property type="match status" value="1"/>
</dbReference>
<dbReference type="STRING" id="560819.SAMN05428998_11391"/>
<dbReference type="PANTHER" id="PTHR33376">
    <property type="match status" value="1"/>
</dbReference>
<dbReference type="Gene3D" id="3.40.190.10">
    <property type="entry name" value="Periplasmic binding protein-like II"/>
    <property type="match status" value="1"/>
</dbReference>
<dbReference type="InterPro" id="IPR038404">
    <property type="entry name" value="TRAP_DctP_sf"/>
</dbReference>
<feature type="binding site" evidence="2">
    <location>
        <position position="162"/>
    </location>
    <ligand>
        <name>substrate</name>
    </ligand>
</feature>
<dbReference type="PIRSF" id="PIRSF039026">
    <property type="entry name" value="SiaP"/>
    <property type="match status" value="1"/>
</dbReference>
<dbReference type="GO" id="GO:0046872">
    <property type="term" value="F:metal ion binding"/>
    <property type="evidence" value="ECO:0007669"/>
    <property type="project" value="UniProtKB-KW"/>
</dbReference>
<keyword evidence="1 4" id="KW-0732">Signal</keyword>
<feature type="signal peptide" evidence="4">
    <location>
        <begin position="1"/>
        <end position="25"/>
    </location>
</feature>
<name>A0A1Y6C7V6_9PROT</name>
<feature type="binding site" evidence="3">
    <location>
        <position position="221"/>
    </location>
    <ligand>
        <name>Na(+)</name>
        <dbReference type="ChEBI" id="CHEBI:29101"/>
    </ligand>
</feature>
<keyword evidence="3" id="KW-0479">Metal-binding</keyword>
<dbReference type="GO" id="GO:0055085">
    <property type="term" value="P:transmembrane transport"/>
    <property type="evidence" value="ECO:0007669"/>
    <property type="project" value="InterPro"/>
</dbReference>
<dbReference type="Proteomes" id="UP000192917">
    <property type="component" value="Unassembled WGS sequence"/>
</dbReference>
<gene>
    <name evidence="5" type="ORF">SAMN05428998_11391</name>
</gene>
<evidence type="ECO:0000256" key="2">
    <source>
        <dbReference type="PIRSR" id="PIRSR039026-1"/>
    </source>
</evidence>
<feature type="binding site" evidence="3">
    <location>
        <position position="220"/>
    </location>
    <ligand>
        <name>substrate</name>
    </ligand>
</feature>
<dbReference type="InterPro" id="IPR018389">
    <property type="entry name" value="DctP_fam"/>
</dbReference>
<feature type="chain" id="PRO_5012124954" evidence="4">
    <location>
        <begin position="26"/>
        <end position="349"/>
    </location>
</feature>
<evidence type="ECO:0000256" key="4">
    <source>
        <dbReference type="SAM" id="SignalP"/>
    </source>
</evidence>